<dbReference type="EC" id="2.1.1.171" evidence="3"/>
<sequence length="187" mass="20868">MRVIGGTYSKRPLKTLSSQLTRPTSDKVKESLFNSLGQYFDGGIALDLYGGSGALAIESVSRGMDKAVVVDKAYQAVKIIKENVAMTKEEAKFEVLKMPDTAALKKLATDGYQFDYVFLDPPYAKQQIATIMSELVKLNLLADSATIIAETDKDTEVVAEEDNYRLIKEKKYGQTMVRIFQYERVSQ</sequence>
<dbReference type="Pfam" id="PF03602">
    <property type="entry name" value="Cons_hypoth95"/>
    <property type="match status" value="1"/>
</dbReference>
<keyword evidence="2 3" id="KW-0808">Transferase</keyword>
<dbReference type="NCBIfam" id="TIGR00095">
    <property type="entry name" value="16S rRNA (guanine(966)-N(2))-methyltransferase RsmD"/>
    <property type="match status" value="1"/>
</dbReference>
<evidence type="ECO:0000256" key="2">
    <source>
        <dbReference type="ARBA" id="ARBA00022679"/>
    </source>
</evidence>
<comment type="caution">
    <text evidence="3">The sequence shown here is derived from an EMBL/GenBank/DDBJ whole genome shotgun (WGS) entry which is preliminary data.</text>
</comment>
<gene>
    <name evidence="3" type="primary">rsmD</name>
    <name evidence="3" type="ORF">R4Y45_03795</name>
</gene>
<evidence type="ECO:0000313" key="3">
    <source>
        <dbReference type="EMBL" id="MEJ6348349.1"/>
    </source>
</evidence>
<proteinExistence type="predicted"/>
<evidence type="ECO:0000256" key="1">
    <source>
        <dbReference type="ARBA" id="ARBA00022603"/>
    </source>
</evidence>
<name>A0ABU8SG95_9LACO</name>
<dbReference type="RefSeq" id="WP_339969437.1">
    <property type="nucleotide sequence ID" value="NZ_JAWMWG010000001.1"/>
</dbReference>
<dbReference type="Proteomes" id="UP001377804">
    <property type="component" value="Unassembled WGS sequence"/>
</dbReference>
<dbReference type="PANTHER" id="PTHR43542">
    <property type="entry name" value="METHYLTRANSFERASE"/>
    <property type="match status" value="1"/>
</dbReference>
<dbReference type="InterPro" id="IPR004398">
    <property type="entry name" value="RNA_MeTrfase_RsmD"/>
</dbReference>
<dbReference type="InterPro" id="IPR029063">
    <property type="entry name" value="SAM-dependent_MTases_sf"/>
</dbReference>
<dbReference type="PANTHER" id="PTHR43542:SF1">
    <property type="entry name" value="METHYLTRANSFERASE"/>
    <property type="match status" value="1"/>
</dbReference>
<dbReference type="GO" id="GO:0052913">
    <property type="term" value="F:16S rRNA (guanine(966)-N(2))-methyltransferase activity"/>
    <property type="evidence" value="ECO:0007669"/>
    <property type="project" value="UniProtKB-EC"/>
</dbReference>
<dbReference type="PROSITE" id="PS00092">
    <property type="entry name" value="N6_MTASE"/>
    <property type="match status" value="1"/>
</dbReference>
<keyword evidence="4" id="KW-1185">Reference proteome</keyword>
<dbReference type="Gene3D" id="3.40.50.150">
    <property type="entry name" value="Vaccinia Virus protein VP39"/>
    <property type="match status" value="1"/>
</dbReference>
<reference evidence="3 4" key="1">
    <citation type="submission" date="2023-10" db="EMBL/GenBank/DDBJ databases">
        <title>Holzapfeliella saturejae sp. nov. isolated from Satureja montana flowers.</title>
        <authorList>
            <person name="Alcantara C."/>
            <person name="Zuniga M."/>
            <person name="Landete J.M."/>
            <person name="Monedero V."/>
        </authorList>
    </citation>
    <scope>NUCLEOTIDE SEQUENCE [LARGE SCALE GENOMIC DNA]</scope>
    <source>
        <strain evidence="3 4">He02</strain>
    </source>
</reference>
<accession>A0ABU8SG95</accession>
<dbReference type="CDD" id="cd02440">
    <property type="entry name" value="AdoMet_MTases"/>
    <property type="match status" value="1"/>
</dbReference>
<dbReference type="InterPro" id="IPR002052">
    <property type="entry name" value="DNA_methylase_N6_adenine_CS"/>
</dbReference>
<protein>
    <submittedName>
        <fullName evidence="3">16S rRNA (Guanine(966)-N(2))-methyltransferase RsmD</fullName>
        <ecNumber evidence="3">2.1.1.171</ecNumber>
    </submittedName>
</protein>
<evidence type="ECO:0000313" key="4">
    <source>
        <dbReference type="Proteomes" id="UP001377804"/>
    </source>
</evidence>
<dbReference type="EMBL" id="JAWMWG010000001">
    <property type="protein sequence ID" value="MEJ6348349.1"/>
    <property type="molecule type" value="Genomic_DNA"/>
</dbReference>
<dbReference type="SUPFAM" id="SSF53335">
    <property type="entry name" value="S-adenosyl-L-methionine-dependent methyltransferases"/>
    <property type="match status" value="1"/>
</dbReference>
<keyword evidence="1 3" id="KW-0489">Methyltransferase</keyword>
<organism evidence="3 4">
    <name type="scientific">Holzapfeliella saturejae</name>
    <dbReference type="NCBI Taxonomy" id="3082953"/>
    <lineage>
        <taxon>Bacteria</taxon>
        <taxon>Bacillati</taxon>
        <taxon>Bacillota</taxon>
        <taxon>Bacilli</taxon>
        <taxon>Lactobacillales</taxon>
        <taxon>Lactobacillaceae</taxon>
        <taxon>Holzapfeliella</taxon>
    </lineage>
</organism>
<dbReference type="PIRSF" id="PIRSF004553">
    <property type="entry name" value="CHP00095"/>
    <property type="match status" value="1"/>
</dbReference>